<keyword evidence="2" id="KW-0810">Translation regulation</keyword>
<dbReference type="Gene3D" id="3.30.460.10">
    <property type="entry name" value="Beta Polymerase, domain 2"/>
    <property type="match status" value="1"/>
</dbReference>
<dbReference type="EMBL" id="QNSB01000005">
    <property type="protein sequence ID" value="RBP71429.1"/>
    <property type="molecule type" value="Genomic_DNA"/>
</dbReference>
<dbReference type="GO" id="GO:0042256">
    <property type="term" value="P:cytosolic ribosome assembly"/>
    <property type="evidence" value="ECO:0007669"/>
    <property type="project" value="UniProtKB-UniRule"/>
</dbReference>
<keyword evidence="2" id="KW-0678">Repressor</keyword>
<dbReference type="NCBIfam" id="TIGR00090">
    <property type="entry name" value="rsfS_iojap_ybeB"/>
    <property type="match status" value="1"/>
</dbReference>
<dbReference type="FunFam" id="3.30.460.10:FF:000008">
    <property type="entry name" value="Ribosomal silencing factor RsfS"/>
    <property type="match status" value="1"/>
</dbReference>
<protein>
    <recommendedName>
        <fullName evidence="2">Ribosomal silencing factor RsfS</fullName>
    </recommendedName>
</protein>
<evidence type="ECO:0000313" key="3">
    <source>
        <dbReference type="EMBL" id="RBP71429.1"/>
    </source>
</evidence>
<keyword evidence="4" id="KW-1185">Reference proteome</keyword>
<comment type="caution">
    <text evidence="3">The sequence shown here is derived from an EMBL/GenBank/DDBJ whole genome shotgun (WGS) entry which is preliminary data.</text>
</comment>
<dbReference type="AlphaFoldDB" id="A0A366IJW6"/>
<keyword evidence="2" id="KW-0963">Cytoplasm</keyword>
<sequence length="129" mass="14260">MSEIEESTQLLRTAAAAADEKLGTDLVALDVSATLYITDAFLIISAENERQISAIVDAVEKALQKAHGRTPLRREGRGGGDWVLLDFGDIVVHVFSAEQREYYALERLWKDCPVIDLDLPASTATDDRR</sequence>
<dbReference type="GO" id="GO:0043023">
    <property type="term" value="F:ribosomal large subunit binding"/>
    <property type="evidence" value="ECO:0007669"/>
    <property type="project" value="TreeGrafter"/>
</dbReference>
<evidence type="ECO:0000256" key="1">
    <source>
        <dbReference type="ARBA" id="ARBA00010574"/>
    </source>
</evidence>
<evidence type="ECO:0000313" key="4">
    <source>
        <dbReference type="Proteomes" id="UP000253509"/>
    </source>
</evidence>
<dbReference type="HAMAP" id="MF_01477">
    <property type="entry name" value="Iojap_RsfS"/>
    <property type="match status" value="1"/>
</dbReference>
<dbReference type="GO" id="GO:0017148">
    <property type="term" value="P:negative regulation of translation"/>
    <property type="evidence" value="ECO:0007669"/>
    <property type="project" value="UniProtKB-UniRule"/>
</dbReference>
<reference evidence="3 4" key="1">
    <citation type="submission" date="2018-06" db="EMBL/GenBank/DDBJ databases">
        <title>Freshwater and sediment microbial communities from various areas in North America, analyzing microbe dynamics in response to fracking.</title>
        <authorList>
            <person name="Lamendella R."/>
        </authorList>
    </citation>
    <scope>NUCLEOTIDE SEQUENCE [LARGE SCALE GENOMIC DNA]</scope>
    <source>
        <strain evidence="3 4">3b_TX</strain>
    </source>
</reference>
<organism evidence="3 4">
    <name type="scientific">Brevibacterium celere</name>
    <dbReference type="NCBI Taxonomy" id="225845"/>
    <lineage>
        <taxon>Bacteria</taxon>
        <taxon>Bacillati</taxon>
        <taxon>Actinomycetota</taxon>
        <taxon>Actinomycetes</taxon>
        <taxon>Micrococcales</taxon>
        <taxon>Brevibacteriaceae</taxon>
        <taxon>Brevibacterium</taxon>
    </lineage>
</organism>
<evidence type="ECO:0000256" key="2">
    <source>
        <dbReference type="HAMAP-Rule" id="MF_01477"/>
    </source>
</evidence>
<dbReference type="PANTHER" id="PTHR21043:SF0">
    <property type="entry name" value="MITOCHONDRIAL ASSEMBLY OF RIBOSOMAL LARGE SUBUNIT PROTEIN 1"/>
    <property type="match status" value="1"/>
</dbReference>
<name>A0A366IJW6_9MICO</name>
<comment type="similarity">
    <text evidence="1 2">Belongs to the Iojap/RsfS family.</text>
</comment>
<dbReference type="GO" id="GO:0005737">
    <property type="term" value="C:cytoplasm"/>
    <property type="evidence" value="ECO:0007669"/>
    <property type="project" value="UniProtKB-SubCell"/>
</dbReference>
<dbReference type="SUPFAM" id="SSF81301">
    <property type="entry name" value="Nucleotidyltransferase"/>
    <property type="match status" value="1"/>
</dbReference>
<gene>
    <name evidence="2" type="primary">rsfS</name>
    <name evidence="3" type="ORF">DFO65_10527</name>
</gene>
<dbReference type="Proteomes" id="UP000253509">
    <property type="component" value="Unassembled WGS sequence"/>
</dbReference>
<dbReference type="Pfam" id="PF02410">
    <property type="entry name" value="RsfS"/>
    <property type="match status" value="1"/>
</dbReference>
<dbReference type="InterPro" id="IPR043519">
    <property type="entry name" value="NT_sf"/>
</dbReference>
<dbReference type="PANTHER" id="PTHR21043">
    <property type="entry name" value="IOJAP SUPERFAMILY ORTHOLOG"/>
    <property type="match status" value="1"/>
</dbReference>
<accession>A0A366IJW6</accession>
<dbReference type="GO" id="GO:0090071">
    <property type="term" value="P:negative regulation of ribosome biogenesis"/>
    <property type="evidence" value="ECO:0007669"/>
    <property type="project" value="UniProtKB-UniRule"/>
</dbReference>
<dbReference type="RefSeq" id="WP_181778675.1">
    <property type="nucleotide sequence ID" value="NZ_QNSB01000005.1"/>
</dbReference>
<dbReference type="InterPro" id="IPR004394">
    <property type="entry name" value="Iojap/RsfS/C7orf30"/>
</dbReference>
<comment type="function">
    <text evidence="2">Functions as a ribosomal silencing factor. Interacts with ribosomal protein uL14 (rplN), blocking formation of intersubunit bridge B8. Prevents association of the 30S and 50S ribosomal subunits and the formation of functional ribosomes, thus repressing translation.</text>
</comment>
<comment type="subcellular location">
    <subcellularLocation>
        <location evidence="2">Cytoplasm</location>
    </subcellularLocation>
</comment>
<proteinExistence type="inferred from homology"/>
<comment type="subunit">
    <text evidence="2">Interacts with ribosomal protein uL14 (rplN).</text>
</comment>